<evidence type="ECO:0000256" key="2">
    <source>
        <dbReference type="ARBA" id="ARBA00009457"/>
    </source>
</evidence>
<keyword evidence="3" id="KW-0812">Transmembrane</keyword>
<comment type="caution">
    <text evidence="6">The sequence shown here is derived from an EMBL/GenBank/DDBJ whole genome shotgun (WGS) entry which is preliminary data.</text>
</comment>
<dbReference type="AlphaFoldDB" id="A0A392PUL0"/>
<organism evidence="6 7">
    <name type="scientific">Trifolium medium</name>
    <dbReference type="NCBI Taxonomy" id="97028"/>
    <lineage>
        <taxon>Eukaryota</taxon>
        <taxon>Viridiplantae</taxon>
        <taxon>Streptophyta</taxon>
        <taxon>Embryophyta</taxon>
        <taxon>Tracheophyta</taxon>
        <taxon>Spermatophyta</taxon>
        <taxon>Magnoliopsida</taxon>
        <taxon>eudicotyledons</taxon>
        <taxon>Gunneridae</taxon>
        <taxon>Pentapetalae</taxon>
        <taxon>rosids</taxon>
        <taxon>fabids</taxon>
        <taxon>Fabales</taxon>
        <taxon>Fabaceae</taxon>
        <taxon>Papilionoideae</taxon>
        <taxon>50 kb inversion clade</taxon>
        <taxon>NPAAA clade</taxon>
        <taxon>Hologalegina</taxon>
        <taxon>IRL clade</taxon>
        <taxon>Trifolieae</taxon>
        <taxon>Trifolium</taxon>
    </lineage>
</organism>
<comment type="similarity">
    <text evidence="2">Belongs to the CDC50/LEM3 family.</text>
</comment>
<dbReference type="Proteomes" id="UP000265520">
    <property type="component" value="Unassembled WGS sequence"/>
</dbReference>
<comment type="subcellular location">
    <subcellularLocation>
        <location evidence="1">Membrane</location>
        <topology evidence="1">Multi-pass membrane protein</topology>
    </subcellularLocation>
</comment>
<dbReference type="PANTHER" id="PTHR10926">
    <property type="entry name" value="CELL CYCLE CONTROL PROTEIN 50"/>
    <property type="match status" value="1"/>
</dbReference>
<evidence type="ECO:0000256" key="1">
    <source>
        <dbReference type="ARBA" id="ARBA00004141"/>
    </source>
</evidence>
<sequence length="145" mass="16296">MRDSGKASSTSGCDYQSHIKGEPVVPCGLAAWSMFNDTYSFSRNNMSLTVNKKGISWKSDRDHKFGSNVFPTNFQKGPIIGGAHLDEKIPLSQQEDFIVWMRTAALPTFRKLYGKIEVDLEKNDVIIVIVQNNYNTYSANAKKKL</sequence>
<dbReference type="GO" id="GO:0005783">
    <property type="term" value="C:endoplasmic reticulum"/>
    <property type="evidence" value="ECO:0007669"/>
    <property type="project" value="TreeGrafter"/>
</dbReference>
<accession>A0A392PUL0</accession>
<evidence type="ECO:0000313" key="6">
    <source>
        <dbReference type="EMBL" id="MCI15778.1"/>
    </source>
</evidence>
<dbReference type="GO" id="GO:0005886">
    <property type="term" value="C:plasma membrane"/>
    <property type="evidence" value="ECO:0007669"/>
    <property type="project" value="TreeGrafter"/>
</dbReference>
<evidence type="ECO:0000256" key="4">
    <source>
        <dbReference type="ARBA" id="ARBA00022989"/>
    </source>
</evidence>
<dbReference type="Pfam" id="PF03381">
    <property type="entry name" value="CDC50"/>
    <property type="match status" value="1"/>
</dbReference>
<evidence type="ECO:0000256" key="3">
    <source>
        <dbReference type="ARBA" id="ARBA00022692"/>
    </source>
</evidence>
<dbReference type="InterPro" id="IPR005045">
    <property type="entry name" value="CDC50/LEM3_fam"/>
</dbReference>
<keyword evidence="5" id="KW-0472">Membrane</keyword>
<proteinExistence type="inferred from homology"/>
<name>A0A392PUL0_9FABA</name>
<dbReference type="PANTHER" id="PTHR10926:SF0">
    <property type="entry name" value="CDC50, ISOFORM A"/>
    <property type="match status" value="1"/>
</dbReference>
<keyword evidence="7" id="KW-1185">Reference proteome</keyword>
<evidence type="ECO:0000313" key="7">
    <source>
        <dbReference type="Proteomes" id="UP000265520"/>
    </source>
</evidence>
<dbReference type="EMBL" id="LXQA010097907">
    <property type="protein sequence ID" value="MCI15778.1"/>
    <property type="molecule type" value="Genomic_DNA"/>
</dbReference>
<feature type="non-terminal residue" evidence="6">
    <location>
        <position position="145"/>
    </location>
</feature>
<reference evidence="6 7" key="1">
    <citation type="journal article" date="2018" name="Front. Plant Sci.">
        <title>Red Clover (Trifolium pratense) and Zigzag Clover (T. medium) - A Picture of Genomic Similarities and Differences.</title>
        <authorList>
            <person name="Dluhosova J."/>
            <person name="Istvanek J."/>
            <person name="Nedelnik J."/>
            <person name="Repkova J."/>
        </authorList>
    </citation>
    <scope>NUCLEOTIDE SEQUENCE [LARGE SCALE GENOMIC DNA]</scope>
    <source>
        <strain evidence="7">cv. 10/8</strain>
        <tissue evidence="6">Leaf</tissue>
    </source>
</reference>
<protein>
    <submittedName>
        <fullName evidence="6">ALA-interacting subunit 3</fullName>
    </submittedName>
</protein>
<evidence type="ECO:0000256" key="5">
    <source>
        <dbReference type="ARBA" id="ARBA00023136"/>
    </source>
</evidence>
<dbReference type="GO" id="GO:0005794">
    <property type="term" value="C:Golgi apparatus"/>
    <property type="evidence" value="ECO:0007669"/>
    <property type="project" value="TreeGrafter"/>
</dbReference>
<keyword evidence="4" id="KW-1133">Transmembrane helix</keyword>